<feature type="domain" description="RNA polymerase sigma factor 70 region 4 type 2" evidence="6">
    <location>
        <begin position="112"/>
        <end position="163"/>
    </location>
</feature>
<dbReference type="InterPro" id="IPR036388">
    <property type="entry name" value="WH-like_DNA-bd_sf"/>
</dbReference>
<dbReference type="Gene3D" id="1.10.10.10">
    <property type="entry name" value="Winged helix-like DNA-binding domain superfamily/Winged helix DNA-binding domain"/>
    <property type="match status" value="1"/>
</dbReference>
<dbReference type="SUPFAM" id="SSF88946">
    <property type="entry name" value="Sigma2 domain of RNA polymerase sigma factors"/>
    <property type="match status" value="1"/>
</dbReference>
<dbReference type="EMBL" id="CP033019">
    <property type="protein sequence ID" value="AYM76280.1"/>
    <property type="molecule type" value="Genomic_DNA"/>
</dbReference>
<keyword evidence="8" id="KW-1185">Reference proteome</keyword>
<dbReference type="InterPro" id="IPR013325">
    <property type="entry name" value="RNA_pol_sigma_r2"/>
</dbReference>
<protein>
    <submittedName>
        <fullName evidence="7">Sigma-70 family RNA polymerase sigma factor</fullName>
    </submittedName>
</protein>
<dbReference type="NCBIfam" id="TIGR02937">
    <property type="entry name" value="sigma70-ECF"/>
    <property type="match status" value="1"/>
</dbReference>
<evidence type="ECO:0000256" key="2">
    <source>
        <dbReference type="ARBA" id="ARBA00023015"/>
    </source>
</evidence>
<dbReference type="Proteomes" id="UP000279594">
    <property type="component" value="Chromosome"/>
</dbReference>
<dbReference type="GO" id="GO:0003677">
    <property type="term" value="F:DNA binding"/>
    <property type="evidence" value="ECO:0007669"/>
    <property type="project" value="InterPro"/>
</dbReference>
<dbReference type="InterPro" id="IPR007627">
    <property type="entry name" value="RNA_pol_sigma70_r2"/>
</dbReference>
<evidence type="ECO:0000313" key="8">
    <source>
        <dbReference type="Proteomes" id="UP000279594"/>
    </source>
</evidence>
<organism evidence="7 8">
    <name type="scientific">Janthinobacterium agaricidamnosum</name>
    <dbReference type="NCBI Taxonomy" id="55508"/>
    <lineage>
        <taxon>Bacteria</taxon>
        <taxon>Pseudomonadati</taxon>
        <taxon>Pseudomonadota</taxon>
        <taxon>Betaproteobacteria</taxon>
        <taxon>Burkholderiales</taxon>
        <taxon>Oxalobacteraceae</taxon>
        <taxon>Janthinobacterium</taxon>
    </lineage>
</organism>
<comment type="similarity">
    <text evidence="1">Belongs to the sigma-70 factor family. ECF subfamily.</text>
</comment>
<gene>
    <name evidence="7" type="ORF">D9M09_11115</name>
</gene>
<dbReference type="GO" id="GO:0016987">
    <property type="term" value="F:sigma factor activity"/>
    <property type="evidence" value="ECO:0007669"/>
    <property type="project" value="UniProtKB-KW"/>
</dbReference>
<dbReference type="InterPro" id="IPR039425">
    <property type="entry name" value="RNA_pol_sigma-70-like"/>
</dbReference>
<dbReference type="SUPFAM" id="SSF88659">
    <property type="entry name" value="Sigma3 and sigma4 domains of RNA polymerase sigma factors"/>
    <property type="match status" value="1"/>
</dbReference>
<evidence type="ECO:0000259" key="6">
    <source>
        <dbReference type="Pfam" id="PF08281"/>
    </source>
</evidence>
<dbReference type="Pfam" id="PF08281">
    <property type="entry name" value="Sigma70_r4_2"/>
    <property type="match status" value="1"/>
</dbReference>
<reference evidence="7 8" key="1">
    <citation type="submission" date="2018-10" db="EMBL/GenBank/DDBJ databases">
        <title>Effects of UV and annual dynamics of microbial communities in freshwater RAS systems.</title>
        <authorList>
            <person name="Bekkelund A.K."/>
            <person name="Hansen B.R."/>
            <person name="Stokken H."/>
            <person name="Eriksen B.F."/>
            <person name="Kashulin N.A."/>
        </authorList>
    </citation>
    <scope>NUCLEOTIDE SEQUENCE [LARGE SCALE GENOMIC DNA]</scope>
    <source>
        <strain evidence="7 8">BHSEK</strain>
    </source>
</reference>
<dbReference type="GO" id="GO:0006352">
    <property type="term" value="P:DNA-templated transcription initiation"/>
    <property type="evidence" value="ECO:0007669"/>
    <property type="project" value="InterPro"/>
</dbReference>
<evidence type="ECO:0000256" key="3">
    <source>
        <dbReference type="ARBA" id="ARBA00023082"/>
    </source>
</evidence>
<evidence type="ECO:0000313" key="7">
    <source>
        <dbReference type="EMBL" id="AYM76280.1"/>
    </source>
</evidence>
<dbReference type="InterPro" id="IPR013249">
    <property type="entry name" value="RNA_pol_sigma70_r4_t2"/>
</dbReference>
<dbReference type="AlphaFoldDB" id="A0A3G2E8Y3"/>
<keyword evidence="3" id="KW-0731">Sigma factor</keyword>
<sequence>MSAAQPGAHQEVGSLYHEHHRWLQGWLRHKLGNAFDAADVAHDTFMRLLNRDEAIAARAPRAFLTTVAKGVLGNLYRRRDLEAAYLETLASLPAQHAPDPEAQAILLEALFDIDRRLDGLAPAVRRAFLLSQLDGMPQAAIALELNVSLATVQRYLVKAMHQCFFTHPAS</sequence>
<dbReference type="Pfam" id="PF04542">
    <property type="entry name" value="Sigma70_r2"/>
    <property type="match status" value="1"/>
</dbReference>
<dbReference type="Gene3D" id="1.10.1740.10">
    <property type="match status" value="1"/>
</dbReference>
<keyword evidence="4" id="KW-0804">Transcription</keyword>
<dbReference type="InterPro" id="IPR014284">
    <property type="entry name" value="RNA_pol_sigma-70_dom"/>
</dbReference>
<dbReference type="InterPro" id="IPR013324">
    <property type="entry name" value="RNA_pol_sigma_r3/r4-like"/>
</dbReference>
<evidence type="ECO:0000259" key="5">
    <source>
        <dbReference type="Pfam" id="PF04542"/>
    </source>
</evidence>
<evidence type="ECO:0000256" key="4">
    <source>
        <dbReference type="ARBA" id="ARBA00023163"/>
    </source>
</evidence>
<evidence type="ECO:0000256" key="1">
    <source>
        <dbReference type="ARBA" id="ARBA00010641"/>
    </source>
</evidence>
<accession>A0A3G2E8Y3</accession>
<name>A0A3G2E8Y3_9BURK</name>
<proteinExistence type="inferred from homology"/>
<dbReference type="PANTHER" id="PTHR43133:SF63">
    <property type="entry name" value="RNA POLYMERASE SIGMA FACTOR FECI-RELATED"/>
    <property type="match status" value="1"/>
</dbReference>
<dbReference type="RefSeq" id="WP_121669275.1">
    <property type="nucleotide sequence ID" value="NZ_CP033019.1"/>
</dbReference>
<keyword evidence="2" id="KW-0805">Transcription regulation</keyword>
<dbReference type="NCBIfam" id="NF009180">
    <property type="entry name" value="PRK12528.1"/>
    <property type="match status" value="1"/>
</dbReference>
<dbReference type="PANTHER" id="PTHR43133">
    <property type="entry name" value="RNA POLYMERASE ECF-TYPE SIGMA FACTO"/>
    <property type="match status" value="1"/>
</dbReference>
<feature type="domain" description="RNA polymerase sigma-70 region 2" evidence="5">
    <location>
        <begin position="15"/>
        <end position="80"/>
    </location>
</feature>